<keyword evidence="2" id="KW-1185">Reference proteome</keyword>
<dbReference type="GO" id="GO:0016740">
    <property type="term" value="F:transferase activity"/>
    <property type="evidence" value="ECO:0007669"/>
    <property type="project" value="UniProtKB-KW"/>
</dbReference>
<reference evidence="1 2" key="1">
    <citation type="submission" date="2019-07" db="EMBL/GenBank/DDBJ databases">
        <title>Sphingomonas solaris sp. nov., isolated from a solar panel from Boston, Massachusetts.</title>
        <authorList>
            <person name="Tanner K."/>
            <person name="Pascual J."/>
            <person name="Mancuso C."/>
            <person name="Pereto J."/>
            <person name="Khalil A."/>
            <person name="Vilanova C."/>
        </authorList>
    </citation>
    <scope>NUCLEOTIDE SEQUENCE [LARGE SCALE GENOMIC DNA]</scope>
    <source>
        <strain evidence="1 2">R4DWN</strain>
    </source>
</reference>
<dbReference type="Pfam" id="PF13469">
    <property type="entry name" value="Sulfotransfer_3"/>
    <property type="match status" value="1"/>
</dbReference>
<organism evidence="1 2">
    <name type="scientific">Alterirhizorhabdus solaris</name>
    <dbReference type="NCBI Taxonomy" id="2529389"/>
    <lineage>
        <taxon>Bacteria</taxon>
        <taxon>Pseudomonadati</taxon>
        <taxon>Pseudomonadota</taxon>
        <taxon>Alphaproteobacteria</taxon>
        <taxon>Sphingomonadales</taxon>
        <taxon>Rhizorhabdaceae</taxon>
        <taxon>Alterirhizorhabdus</taxon>
    </lineage>
</organism>
<proteinExistence type="predicted"/>
<accession>A0A558RCW3</accession>
<dbReference type="Proteomes" id="UP000318681">
    <property type="component" value="Unassembled WGS sequence"/>
</dbReference>
<dbReference type="InterPro" id="IPR052736">
    <property type="entry name" value="Stf3_sulfotransferase"/>
</dbReference>
<keyword evidence="1" id="KW-0808">Transferase</keyword>
<dbReference type="AlphaFoldDB" id="A0A558RCW3"/>
<dbReference type="PANTHER" id="PTHR36451">
    <property type="entry name" value="PAPS-DEPENDENT SULFOTRANSFERASE STF3"/>
    <property type="match status" value="1"/>
</dbReference>
<dbReference type="RefSeq" id="WP_145147644.1">
    <property type="nucleotide sequence ID" value="NZ_VNIM01000004.1"/>
</dbReference>
<dbReference type="InterPro" id="IPR027417">
    <property type="entry name" value="P-loop_NTPase"/>
</dbReference>
<dbReference type="EMBL" id="VNIM01000004">
    <property type="protein sequence ID" value="TVV77151.1"/>
    <property type="molecule type" value="Genomic_DNA"/>
</dbReference>
<evidence type="ECO:0000313" key="1">
    <source>
        <dbReference type="EMBL" id="TVV77151.1"/>
    </source>
</evidence>
<comment type="caution">
    <text evidence="1">The sequence shown here is derived from an EMBL/GenBank/DDBJ whole genome shotgun (WGS) entry which is preliminary data.</text>
</comment>
<dbReference type="OrthoDB" id="9777890at2"/>
<dbReference type="SUPFAM" id="SSF52540">
    <property type="entry name" value="P-loop containing nucleoside triphosphate hydrolases"/>
    <property type="match status" value="1"/>
</dbReference>
<protein>
    <submittedName>
        <fullName evidence="1">Sulfotransferase</fullName>
    </submittedName>
</protein>
<sequence>MATIQIHDVPGDVPGADTLLAEVSLPTALREGVRPGLDAMLGALAAERGLNAGGRAGAIAMFRDHLRRLAAVAADRLRFPEIADVRIERPVFILGLPRCGTSLLHALIGADPGVRTPMSWEVAQPSPPPDAATYASDPRARAFDDYVAATFTGKWADMLKAHPIGAWIPQEDGMILETSFRSLNPLTMFRIPNYYPWYLAGDSTFAYRVHRMFLQQLAWRNPRRRWVLKVQEHAYHLPELRAVYPDALFVQPHRDPVTVMASICRLIEVLRSTAFDRQDRTALGEELLHLWHDGQARMMAYRAAHPDLPIHDLRYRDLAADPLATVRDVYAFAGIPFTAGTETGVGRWVADNPAGKHGRHVYALADYGLTEDRVRTVYADYIAAYRAYL</sequence>
<evidence type="ECO:0000313" key="2">
    <source>
        <dbReference type="Proteomes" id="UP000318681"/>
    </source>
</evidence>
<dbReference type="Gene3D" id="3.40.50.300">
    <property type="entry name" value="P-loop containing nucleotide triphosphate hydrolases"/>
    <property type="match status" value="1"/>
</dbReference>
<name>A0A558RCW3_9SPHN</name>
<dbReference type="PANTHER" id="PTHR36451:SF1">
    <property type="entry name" value="OMEGA-HYDROXY-BETA-DIHYDROMENAQUINONE-9 SULFOTRANSFERASE STF3"/>
    <property type="match status" value="1"/>
</dbReference>
<gene>
    <name evidence="1" type="ORF">FOY91_02155</name>
</gene>